<dbReference type="GO" id="GO:0003676">
    <property type="term" value="F:nucleic acid binding"/>
    <property type="evidence" value="ECO:0007669"/>
    <property type="project" value="InterPro"/>
</dbReference>
<sequence>MSAALAVYLGLMNLAAFFAFAFDKGRAMAGGRRVPERRLLALAAAGGSPGALLARRVLRHKTRKQPFVGRLFAIVTLQAAVLAGLAWMAI</sequence>
<gene>
    <name evidence="2" type="ORF">DI555_02470</name>
</gene>
<evidence type="ECO:0000256" key="1">
    <source>
        <dbReference type="SAM" id="Phobius"/>
    </source>
</evidence>
<keyword evidence="1" id="KW-0472">Membrane</keyword>
<keyword evidence="1" id="KW-1133">Transmembrane helix</keyword>
<keyword evidence="1" id="KW-0812">Transmembrane</keyword>
<dbReference type="InterPro" id="IPR012156">
    <property type="entry name" value="Cold_shock_CspA"/>
</dbReference>
<comment type="caution">
    <text evidence="2">The sequence shown here is derived from an EMBL/GenBank/DDBJ whole genome shotgun (WGS) entry which is preliminary data.</text>
</comment>
<proteinExistence type="predicted"/>
<protein>
    <submittedName>
        <fullName evidence="2">DUF1294 domain-containing protein</fullName>
    </submittedName>
</protein>
<dbReference type="PIRSF" id="PIRSF002599">
    <property type="entry name" value="Cold_shock_A"/>
    <property type="match status" value="1"/>
</dbReference>
<dbReference type="EMBL" id="QFPX01000002">
    <property type="protein sequence ID" value="PZQ57008.1"/>
    <property type="molecule type" value="Genomic_DNA"/>
</dbReference>
<organism evidence="2 3">
    <name type="scientific">Novosphingobium pentaromativorans</name>
    <dbReference type="NCBI Taxonomy" id="205844"/>
    <lineage>
        <taxon>Bacteria</taxon>
        <taxon>Pseudomonadati</taxon>
        <taxon>Pseudomonadota</taxon>
        <taxon>Alphaproteobacteria</taxon>
        <taxon>Sphingomonadales</taxon>
        <taxon>Sphingomonadaceae</taxon>
        <taxon>Novosphingobium</taxon>
    </lineage>
</organism>
<accession>A0A2W5NXB5</accession>
<dbReference type="Pfam" id="PF06961">
    <property type="entry name" value="DUF1294"/>
    <property type="match status" value="1"/>
</dbReference>
<dbReference type="Proteomes" id="UP000249082">
    <property type="component" value="Unassembled WGS sequence"/>
</dbReference>
<reference evidence="2 3" key="1">
    <citation type="submission" date="2017-08" db="EMBL/GenBank/DDBJ databases">
        <title>Infants hospitalized years apart are colonized by the same room-sourced microbial strains.</title>
        <authorList>
            <person name="Brooks B."/>
            <person name="Olm M.R."/>
            <person name="Firek B.A."/>
            <person name="Baker R."/>
            <person name="Thomas B.C."/>
            <person name="Morowitz M.J."/>
            <person name="Banfield J.F."/>
        </authorList>
    </citation>
    <scope>NUCLEOTIDE SEQUENCE [LARGE SCALE GENOMIC DNA]</scope>
    <source>
        <strain evidence="2">S2_005_002_R2_33</strain>
    </source>
</reference>
<evidence type="ECO:0000313" key="2">
    <source>
        <dbReference type="EMBL" id="PZQ57008.1"/>
    </source>
</evidence>
<feature type="transmembrane region" description="Helical" evidence="1">
    <location>
        <begin position="37"/>
        <end position="55"/>
    </location>
</feature>
<evidence type="ECO:0000313" key="3">
    <source>
        <dbReference type="Proteomes" id="UP000249082"/>
    </source>
</evidence>
<feature type="transmembrane region" description="Helical" evidence="1">
    <location>
        <begin position="67"/>
        <end position="89"/>
    </location>
</feature>
<dbReference type="InterPro" id="IPR010718">
    <property type="entry name" value="DUF1294"/>
</dbReference>
<name>A0A2W5NXB5_9SPHN</name>
<dbReference type="AlphaFoldDB" id="A0A2W5NXB5"/>